<feature type="non-terminal residue" evidence="2">
    <location>
        <position position="1"/>
    </location>
</feature>
<dbReference type="Pfam" id="PF05057">
    <property type="entry name" value="DUF676"/>
    <property type="match status" value="1"/>
</dbReference>
<keyword evidence="3" id="KW-1185">Reference proteome</keyword>
<evidence type="ECO:0000313" key="2">
    <source>
        <dbReference type="EMBL" id="EPS73230.1"/>
    </source>
</evidence>
<dbReference type="AlphaFoldDB" id="S8D1F5"/>
<reference evidence="2 3" key="1">
    <citation type="journal article" date="2013" name="BMC Genomics">
        <title>The miniature genome of a carnivorous plant Genlisea aurea contains a low number of genes and short non-coding sequences.</title>
        <authorList>
            <person name="Leushkin E.V."/>
            <person name="Sutormin R.A."/>
            <person name="Nabieva E.R."/>
            <person name="Penin A.A."/>
            <person name="Kondrashov A.S."/>
            <person name="Logacheva M.D."/>
        </authorList>
    </citation>
    <scope>NUCLEOTIDE SEQUENCE [LARGE SCALE GENOMIC DNA]</scope>
</reference>
<dbReference type="EMBL" id="AUSU01000511">
    <property type="protein sequence ID" value="EPS73230.1"/>
    <property type="molecule type" value="Genomic_DNA"/>
</dbReference>
<organism evidence="2 3">
    <name type="scientific">Genlisea aurea</name>
    <dbReference type="NCBI Taxonomy" id="192259"/>
    <lineage>
        <taxon>Eukaryota</taxon>
        <taxon>Viridiplantae</taxon>
        <taxon>Streptophyta</taxon>
        <taxon>Embryophyta</taxon>
        <taxon>Tracheophyta</taxon>
        <taxon>Spermatophyta</taxon>
        <taxon>Magnoliopsida</taxon>
        <taxon>eudicotyledons</taxon>
        <taxon>Gunneridae</taxon>
        <taxon>Pentapetalae</taxon>
        <taxon>asterids</taxon>
        <taxon>lamiids</taxon>
        <taxon>Lamiales</taxon>
        <taxon>Lentibulariaceae</taxon>
        <taxon>Genlisea</taxon>
    </lineage>
</organism>
<dbReference type="OrthoDB" id="273452at2759"/>
<evidence type="ECO:0000313" key="3">
    <source>
        <dbReference type="Proteomes" id="UP000015453"/>
    </source>
</evidence>
<dbReference type="PANTHER" id="PTHR12482:SF14">
    <property type="entry name" value="LIPASE YOR059C ISOFORM X1"/>
    <property type="match status" value="1"/>
</dbReference>
<protein>
    <recommendedName>
        <fullName evidence="1">DUF676 domain-containing protein</fullName>
    </recommendedName>
</protein>
<proteinExistence type="predicted"/>
<evidence type="ECO:0000259" key="1">
    <source>
        <dbReference type="Pfam" id="PF05057"/>
    </source>
</evidence>
<gene>
    <name evidence="2" type="ORF">M569_01521</name>
</gene>
<dbReference type="Gene3D" id="3.40.50.1820">
    <property type="entry name" value="alpha/beta hydrolase"/>
    <property type="match status" value="1"/>
</dbReference>
<name>S8D1F5_9LAMI</name>
<dbReference type="SUPFAM" id="SSF53474">
    <property type="entry name" value="alpha/beta-Hydrolases"/>
    <property type="match status" value="1"/>
</dbReference>
<feature type="domain" description="DUF676" evidence="1">
    <location>
        <begin position="25"/>
        <end position="228"/>
    </location>
</feature>
<accession>S8D1F5</accession>
<sequence length="342" mass="38782">DGGVCSSETANGGEDVYSCNESDASSADHLVVMVHGIFGSPSDWKYAAEKFALRFPDKVFVHRSERNSAMLSLDGIDVMGERLAEEVLDVIKRKPNLTKISFIAHSLGGLMARYAIGKLYRNPNIANLTPINFITVATPHLGSQGNTHVPFLFGLTPLERALGNVVPWIFRKTGIHLFLKDGDGEKPPLLRRMVEDSGEYLFMSALGSFRRRVVYSNFDYDHIVGWRTASIRHRNKLPKWDDDTAIDEKYPNIIHEEHCEARDMTISDDGDGDDDDDDDDDLNRMDGELINGLSRVAWEKVDVSFQRCRFRFAAHNLIQVQDHFMHYEGKDVIRHLMDHFLV</sequence>
<dbReference type="InterPro" id="IPR044294">
    <property type="entry name" value="Lipase-like"/>
</dbReference>
<comment type="caution">
    <text evidence="2">The sequence shown here is derived from an EMBL/GenBank/DDBJ whole genome shotgun (WGS) entry which is preliminary data.</text>
</comment>
<dbReference type="PANTHER" id="PTHR12482">
    <property type="entry name" value="LIPASE ROG1-RELATED-RELATED"/>
    <property type="match status" value="1"/>
</dbReference>
<dbReference type="InterPro" id="IPR029058">
    <property type="entry name" value="AB_hydrolase_fold"/>
</dbReference>
<dbReference type="InterPro" id="IPR007751">
    <property type="entry name" value="DUF676_lipase-like"/>
</dbReference>
<dbReference type="Proteomes" id="UP000015453">
    <property type="component" value="Unassembled WGS sequence"/>
</dbReference>